<feature type="modified residue" description="N6-(pyridoxal phosphate)lysine" evidence="1">
    <location>
        <position position="73"/>
    </location>
</feature>
<dbReference type="SUPFAM" id="SSF51419">
    <property type="entry name" value="PLP-binding barrel"/>
    <property type="match status" value="2"/>
</dbReference>
<dbReference type="HAMAP" id="MF_02087">
    <property type="entry name" value="PLP_homeostasis"/>
    <property type="match status" value="1"/>
</dbReference>
<evidence type="ECO:0000259" key="4">
    <source>
        <dbReference type="Pfam" id="PF01168"/>
    </source>
</evidence>
<evidence type="ECO:0000256" key="1">
    <source>
        <dbReference type="HAMAP-Rule" id="MF_03225"/>
    </source>
</evidence>
<keyword evidence="1" id="KW-0663">Pyridoxal phosphate</keyword>
<dbReference type="AlphaFoldDB" id="A0A438EDK2"/>
<sequence>MRMRAWAEEPRPMNNLESRDGERAEEAEQSSMAASAMDGVAAAALRSVLHRVQQAAERSGRGPHQIRVVAVSKTKSVSLIREVYDSGHRCFGENYVQEIIEKAPQLPEDIEWHFIGNLQSNKVKPLLKDGEAGVPNLAVVETVDDEKDPWAAAYCGKNDEEGVMKSMDFNLYISKVVNLVPSPSEIADRLDRMVATIGRKPLKVMVQVNTSGEESKSGVDPAACVELVKHVALGCPNLEFGGLMTIGMLDYTSTPENFKTLANCRSEVCKSLGITEEQCELSMGMSGDFELAVRINPLAETIFSSHLHFLSSP</sequence>
<feature type="domain" description="Alanine racemase N-terminal" evidence="4">
    <location>
        <begin position="188"/>
        <end position="291"/>
    </location>
</feature>
<dbReference type="PROSITE" id="PS01211">
    <property type="entry name" value="UPF0001"/>
    <property type="match status" value="1"/>
</dbReference>
<comment type="similarity">
    <text evidence="1 2">Belongs to the pyridoxal phosphate-binding protein YggS/PROSC family.</text>
</comment>
<reference evidence="5 6" key="1">
    <citation type="journal article" date="2018" name="PLoS Genet.">
        <title>Population sequencing reveals clonal diversity and ancestral inbreeding in the grapevine cultivar Chardonnay.</title>
        <authorList>
            <person name="Roach M.J."/>
            <person name="Johnson D.L."/>
            <person name="Bohlmann J."/>
            <person name="van Vuuren H.J."/>
            <person name="Jones S.J."/>
            <person name="Pretorius I.S."/>
            <person name="Schmidt S.A."/>
            <person name="Borneman A.R."/>
        </authorList>
    </citation>
    <scope>NUCLEOTIDE SEQUENCE [LARGE SCALE GENOMIC DNA]</scope>
    <source>
        <strain evidence="6">cv. Chardonnay</strain>
        <tissue evidence="5">Leaf</tissue>
    </source>
</reference>
<protein>
    <recommendedName>
        <fullName evidence="1">Pyridoxal phosphate homeostasis protein</fullName>
        <shortName evidence="1">PLP homeostasis protein</shortName>
    </recommendedName>
</protein>
<dbReference type="InterPro" id="IPR011078">
    <property type="entry name" value="PyrdxlP_homeostasis"/>
</dbReference>
<gene>
    <name evidence="5" type="primary">Prosc_0</name>
    <name evidence="5" type="ORF">CK203_068660</name>
</gene>
<accession>A0A438EDK2</accession>
<evidence type="ECO:0000256" key="2">
    <source>
        <dbReference type="RuleBase" id="RU004514"/>
    </source>
</evidence>
<dbReference type="EMBL" id="QGNW01001308">
    <property type="protein sequence ID" value="RVW45911.1"/>
    <property type="molecule type" value="Genomic_DNA"/>
</dbReference>
<evidence type="ECO:0000256" key="3">
    <source>
        <dbReference type="SAM" id="MobiDB-lite"/>
    </source>
</evidence>
<dbReference type="GO" id="GO:0030170">
    <property type="term" value="F:pyridoxal phosphate binding"/>
    <property type="evidence" value="ECO:0007669"/>
    <property type="project" value="UniProtKB-UniRule"/>
</dbReference>
<organism evidence="5 6">
    <name type="scientific">Vitis vinifera</name>
    <name type="common">Grape</name>
    <dbReference type="NCBI Taxonomy" id="29760"/>
    <lineage>
        <taxon>Eukaryota</taxon>
        <taxon>Viridiplantae</taxon>
        <taxon>Streptophyta</taxon>
        <taxon>Embryophyta</taxon>
        <taxon>Tracheophyta</taxon>
        <taxon>Spermatophyta</taxon>
        <taxon>Magnoliopsida</taxon>
        <taxon>eudicotyledons</taxon>
        <taxon>Gunneridae</taxon>
        <taxon>Pentapetalae</taxon>
        <taxon>rosids</taxon>
        <taxon>Vitales</taxon>
        <taxon>Vitaceae</taxon>
        <taxon>Viteae</taxon>
        <taxon>Vitis</taxon>
    </lineage>
</organism>
<dbReference type="Gene3D" id="3.20.20.10">
    <property type="entry name" value="Alanine racemase"/>
    <property type="match status" value="2"/>
</dbReference>
<comment type="function">
    <text evidence="1">Pyridoxal 5'-phosphate (PLP)-binding protein, which may be involved in intracellular homeostatic regulation of pyridoxal 5'-phosphate (PLP), the active form of vitamin B6.</text>
</comment>
<comment type="caution">
    <text evidence="5">The sequence shown here is derived from an EMBL/GenBank/DDBJ whole genome shotgun (WGS) entry which is preliminary data.</text>
</comment>
<dbReference type="InterPro" id="IPR029066">
    <property type="entry name" value="PLP-binding_barrel"/>
</dbReference>
<feature type="region of interest" description="Disordered" evidence="3">
    <location>
        <begin position="1"/>
        <end position="35"/>
    </location>
</feature>
<dbReference type="InterPro" id="IPR001608">
    <property type="entry name" value="Ala_racemase_N"/>
</dbReference>
<dbReference type="CDD" id="cd06822">
    <property type="entry name" value="PLPDE_III_YBL036c_euk"/>
    <property type="match status" value="1"/>
</dbReference>
<evidence type="ECO:0000313" key="5">
    <source>
        <dbReference type="EMBL" id="RVW45911.1"/>
    </source>
</evidence>
<name>A0A438EDK2_VITVI</name>
<proteinExistence type="inferred from homology"/>
<dbReference type="Proteomes" id="UP000288805">
    <property type="component" value="Unassembled WGS sequence"/>
</dbReference>
<dbReference type="PANTHER" id="PTHR10146">
    <property type="entry name" value="PROLINE SYNTHETASE CO-TRANSCRIBED BACTERIAL HOMOLOG PROTEIN"/>
    <property type="match status" value="1"/>
</dbReference>
<evidence type="ECO:0000313" key="6">
    <source>
        <dbReference type="Proteomes" id="UP000288805"/>
    </source>
</evidence>
<feature type="compositionally biased region" description="Basic and acidic residues" evidence="3">
    <location>
        <begin position="1"/>
        <end position="26"/>
    </location>
</feature>
<dbReference type="PANTHER" id="PTHR10146:SF15">
    <property type="entry name" value="PYRIDOXAL PHOSPHATE HOMEOSTASIS PROTEIN"/>
    <property type="match status" value="1"/>
</dbReference>
<dbReference type="Pfam" id="PF01168">
    <property type="entry name" value="Ala_racemase_N"/>
    <property type="match status" value="1"/>
</dbReference>